<keyword evidence="3" id="KW-1185">Reference proteome</keyword>
<evidence type="ECO:0000313" key="2">
    <source>
        <dbReference type="EMBL" id="MBW2942383.1"/>
    </source>
</evidence>
<sequence length="159" mass="17701">MRKLILVTLAVLLMTACSQLPNRQASYAGPVSYINDASRKKSAIRIYFYELAMVDGREVYASSNCHYDGGGSEQVGVNACSARHAVPAGEHTLRIRAVNYLTVPFFSLFNDRYKAEGDVTVNLARGVEYFVRGEIFDDRAAVWIEDSKGNLVSRRIEAK</sequence>
<dbReference type="Proteomes" id="UP001166291">
    <property type="component" value="Unassembled WGS sequence"/>
</dbReference>
<accession>A0ABS6VWK7</accession>
<name>A0ABS6VWK7_9GAMM</name>
<reference evidence="2" key="1">
    <citation type="submission" date="2021-07" db="EMBL/GenBank/DDBJ databases">
        <title>Zhongshania sp. CAU 1632 isolated from seawater.</title>
        <authorList>
            <person name="Kim W."/>
        </authorList>
    </citation>
    <scope>NUCLEOTIDE SEQUENCE</scope>
    <source>
        <strain evidence="2">CAU 1632</strain>
    </source>
</reference>
<gene>
    <name evidence="2" type="ORF">KXJ70_16425</name>
</gene>
<organism evidence="2 3">
    <name type="scientific">Zhongshania aquimaris</name>
    <dbReference type="NCBI Taxonomy" id="2857107"/>
    <lineage>
        <taxon>Bacteria</taxon>
        <taxon>Pseudomonadati</taxon>
        <taxon>Pseudomonadota</taxon>
        <taxon>Gammaproteobacteria</taxon>
        <taxon>Cellvibrionales</taxon>
        <taxon>Spongiibacteraceae</taxon>
        <taxon>Zhongshania</taxon>
    </lineage>
</organism>
<evidence type="ECO:0000313" key="3">
    <source>
        <dbReference type="Proteomes" id="UP001166291"/>
    </source>
</evidence>
<dbReference type="EMBL" id="JAHWDQ010000005">
    <property type="protein sequence ID" value="MBW2942383.1"/>
    <property type="molecule type" value="Genomic_DNA"/>
</dbReference>
<feature type="signal peptide" evidence="1">
    <location>
        <begin position="1"/>
        <end position="18"/>
    </location>
</feature>
<feature type="chain" id="PRO_5045561810" description="Lipoprotein" evidence="1">
    <location>
        <begin position="19"/>
        <end position="159"/>
    </location>
</feature>
<evidence type="ECO:0000256" key="1">
    <source>
        <dbReference type="SAM" id="SignalP"/>
    </source>
</evidence>
<dbReference type="RefSeq" id="WP_219044626.1">
    <property type="nucleotide sequence ID" value="NZ_JAHWDQ010000005.1"/>
</dbReference>
<protein>
    <recommendedName>
        <fullName evidence="4">Lipoprotein</fullName>
    </recommendedName>
</protein>
<proteinExistence type="predicted"/>
<keyword evidence="1" id="KW-0732">Signal</keyword>
<dbReference type="PROSITE" id="PS51257">
    <property type="entry name" value="PROKAR_LIPOPROTEIN"/>
    <property type="match status" value="1"/>
</dbReference>
<evidence type="ECO:0008006" key="4">
    <source>
        <dbReference type="Google" id="ProtNLM"/>
    </source>
</evidence>
<comment type="caution">
    <text evidence="2">The sequence shown here is derived from an EMBL/GenBank/DDBJ whole genome shotgun (WGS) entry which is preliminary data.</text>
</comment>